<dbReference type="HOGENOM" id="CLU_1657683_0_0_11"/>
<evidence type="ECO:0008006" key="4">
    <source>
        <dbReference type="Google" id="ProtNLM"/>
    </source>
</evidence>
<dbReference type="RefSeq" id="WP_013884695.1">
    <property type="nucleotide sequence ID" value="NC_015671.1"/>
</dbReference>
<accession>F8A3Y6</accession>
<name>F8A3Y6_CELGA</name>
<sequence length="159" mass="16736" precursor="true">MKPTLALVTLALAAGLVGCSSDSPEPSKGTQAAATTPAAEASTPAGEEPTDDSAEALEVYVGKVQPLVESMLDGSDTYSDLEVRAVPPSTMEYVYTFAEEADVKAAAKGLEEYVPTLQETADAQIFPEMEREGIASPRVAYTYLNPDGSEIWTVTLDPS</sequence>
<evidence type="ECO:0000256" key="1">
    <source>
        <dbReference type="SAM" id="MobiDB-lite"/>
    </source>
</evidence>
<proteinExistence type="predicted"/>
<dbReference type="OrthoDB" id="5124424at2"/>
<feature type="compositionally biased region" description="Low complexity" evidence="1">
    <location>
        <begin position="30"/>
        <end position="47"/>
    </location>
</feature>
<reference evidence="3" key="1">
    <citation type="submission" date="2011-04" db="EMBL/GenBank/DDBJ databases">
        <title>Complete sequence of Cellvibrio gilvus ATCC 13127.</title>
        <authorList>
            <person name="Lucas S."/>
            <person name="Han J."/>
            <person name="Lapidus A."/>
            <person name="Cheng J.-F."/>
            <person name="Goodwin L."/>
            <person name="Pitluck S."/>
            <person name="Peters L."/>
            <person name="Munk A."/>
            <person name="Detter J.C."/>
            <person name="Han C."/>
            <person name="Tapia R."/>
            <person name="Land M."/>
            <person name="Hauser L."/>
            <person name="Kyrpides N."/>
            <person name="Ivanova N."/>
            <person name="Ovchinnikova G."/>
            <person name="Pagani I."/>
            <person name="Mead D."/>
            <person name="Brumm P."/>
            <person name="Woyke T."/>
        </authorList>
    </citation>
    <scope>NUCLEOTIDE SEQUENCE [LARGE SCALE GENOMIC DNA]</scope>
    <source>
        <strain evidence="3">ATCC 13127 / NRRL B-14078</strain>
    </source>
</reference>
<dbReference type="Proteomes" id="UP000000485">
    <property type="component" value="Chromosome"/>
</dbReference>
<dbReference type="KEGG" id="cga:Celgi_2679"/>
<dbReference type="PROSITE" id="PS51257">
    <property type="entry name" value="PROKAR_LIPOPROTEIN"/>
    <property type="match status" value="1"/>
</dbReference>
<dbReference type="eggNOG" id="ENOG50330WU">
    <property type="taxonomic scope" value="Bacteria"/>
</dbReference>
<gene>
    <name evidence="2" type="ordered locus">Celgi_2679</name>
</gene>
<organism evidence="2 3">
    <name type="scientific">Cellulomonas gilvus (strain ATCC 13127 / NRRL B-14078)</name>
    <name type="common">Cellvibrio gilvus</name>
    <dbReference type="NCBI Taxonomy" id="593907"/>
    <lineage>
        <taxon>Bacteria</taxon>
        <taxon>Bacillati</taxon>
        <taxon>Actinomycetota</taxon>
        <taxon>Actinomycetes</taxon>
        <taxon>Micrococcales</taxon>
        <taxon>Cellulomonadaceae</taxon>
        <taxon>Cellulomonas</taxon>
    </lineage>
</organism>
<protein>
    <recommendedName>
        <fullName evidence="4">Lipoprotein</fullName>
    </recommendedName>
</protein>
<dbReference type="STRING" id="593907.Celgi_2679"/>
<evidence type="ECO:0000313" key="2">
    <source>
        <dbReference type="EMBL" id="AEI13178.1"/>
    </source>
</evidence>
<evidence type="ECO:0000313" key="3">
    <source>
        <dbReference type="Proteomes" id="UP000000485"/>
    </source>
</evidence>
<keyword evidence="3" id="KW-1185">Reference proteome</keyword>
<dbReference type="AlphaFoldDB" id="F8A3Y6"/>
<feature type="region of interest" description="Disordered" evidence="1">
    <location>
        <begin position="19"/>
        <end position="54"/>
    </location>
</feature>
<dbReference type="EMBL" id="CP002665">
    <property type="protein sequence ID" value="AEI13178.1"/>
    <property type="molecule type" value="Genomic_DNA"/>
</dbReference>